<dbReference type="Pfam" id="PF13489">
    <property type="entry name" value="Methyltransf_23"/>
    <property type="match status" value="1"/>
</dbReference>
<gene>
    <name evidence="1" type="ORF">UFOPK1353_00434</name>
    <name evidence="2" type="ORF">UFOPK2292_00319</name>
</gene>
<evidence type="ECO:0000313" key="1">
    <source>
        <dbReference type="EMBL" id="CAB4532656.1"/>
    </source>
</evidence>
<dbReference type="Gene3D" id="3.40.50.150">
    <property type="entry name" value="Vaccinia Virus protein VP39"/>
    <property type="match status" value="1"/>
</dbReference>
<protein>
    <submittedName>
        <fullName evidence="1">Unannotated protein</fullName>
    </submittedName>
</protein>
<dbReference type="EMBL" id="CAEZSE010000050">
    <property type="protein sequence ID" value="CAB4532656.1"/>
    <property type="molecule type" value="Genomic_DNA"/>
</dbReference>
<dbReference type="AlphaFoldDB" id="A0A6J6B1T9"/>
<evidence type="ECO:0000313" key="2">
    <source>
        <dbReference type="EMBL" id="CAB4661970.1"/>
    </source>
</evidence>
<dbReference type="EMBL" id="CAEZWU010000032">
    <property type="protein sequence ID" value="CAB4661970.1"/>
    <property type="molecule type" value="Genomic_DNA"/>
</dbReference>
<sequence length="282" mass="32041">MKFNSAELLEGANTPEVITDPLRTYVSEARFFKNLVLTDISKLSRGSYLIEVGSGIGLLSLHLASLGFEVTAFEPQSSGFNHMNEMRSLISENWIPPVPQVDFREAILEQETKLAKLADYIFAINVIEHVHDYEDLMRQAIKAKTPNAVLRIISPNYSIPYEPHFNIPIVFSKMFTKFIFGHKIRGSKIPNSEEFWDDLSWPTQRGLKKILKTNGWNVEFSRDATNAYVNRVLGDSDFVTRKGLLVGSLFKIISHLTRVVRFVPYSMLPIIDCRITNTGQAN</sequence>
<dbReference type="InterPro" id="IPR029063">
    <property type="entry name" value="SAM-dependent_MTases_sf"/>
</dbReference>
<name>A0A6J6B1T9_9ZZZZ</name>
<accession>A0A6J6B1T9</accession>
<reference evidence="1" key="1">
    <citation type="submission" date="2020-05" db="EMBL/GenBank/DDBJ databases">
        <authorList>
            <person name="Chiriac C."/>
            <person name="Salcher M."/>
            <person name="Ghai R."/>
            <person name="Kavagutti S V."/>
        </authorList>
    </citation>
    <scope>NUCLEOTIDE SEQUENCE</scope>
</reference>
<dbReference type="CDD" id="cd02440">
    <property type="entry name" value="AdoMet_MTases"/>
    <property type="match status" value="1"/>
</dbReference>
<proteinExistence type="predicted"/>
<organism evidence="1">
    <name type="scientific">freshwater metagenome</name>
    <dbReference type="NCBI Taxonomy" id="449393"/>
    <lineage>
        <taxon>unclassified sequences</taxon>
        <taxon>metagenomes</taxon>
        <taxon>ecological metagenomes</taxon>
    </lineage>
</organism>
<dbReference type="SUPFAM" id="SSF53335">
    <property type="entry name" value="S-adenosyl-L-methionine-dependent methyltransferases"/>
    <property type="match status" value="1"/>
</dbReference>